<evidence type="ECO:0000313" key="1">
    <source>
        <dbReference type="EMBL" id="VAW21008.1"/>
    </source>
</evidence>
<dbReference type="EMBL" id="UOEP01000133">
    <property type="protein sequence ID" value="VAW21008.1"/>
    <property type="molecule type" value="Genomic_DNA"/>
</dbReference>
<name>A0A3B0TSR8_9ZZZZ</name>
<proteinExistence type="predicted"/>
<gene>
    <name evidence="1" type="ORF">MNBD_BACTEROID01-2307</name>
</gene>
<protein>
    <recommendedName>
        <fullName evidence="2">Outer membrane protein beta-barrel domain-containing protein</fullName>
    </recommendedName>
</protein>
<organism evidence="1">
    <name type="scientific">hydrothermal vent metagenome</name>
    <dbReference type="NCBI Taxonomy" id="652676"/>
    <lineage>
        <taxon>unclassified sequences</taxon>
        <taxon>metagenomes</taxon>
        <taxon>ecological metagenomes</taxon>
    </lineage>
</organism>
<accession>A0A3B0TSR8</accession>
<sequence length="169" mass="19652">MKVYMFFIWLFCLLPVSSFAKIGFGAGVDVNPNAARLSIRNWFSKYSGVEFGFGPTAKFEDFRFDDMSIQVKYMKGVRYGRFSRTYLGVIARYTLIKDPFFDKDMPSGGIFGGKEWYLGRYRNQGIALEAGVMYGRVKGNQLKFESGIQVEQFYKEFPVFMGFSYKYYF</sequence>
<dbReference type="AlphaFoldDB" id="A0A3B0TSR8"/>
<evidence type="ECO:0008006" key="2">
    <source>
        <dbReference type="Google" id="ProtNLM"/>
    </source>
</evidence>
<reference evidence="1" key="1">
    <citation type="submission" date="2018-06" db="EMBL/GenBank/DDBJ databases">
        <authorList>
            <person name="Zhirakovskaya E."/>
        </authorList>
    </citation>
    <scope>NUCLEOTIDE SEQUENCE</scope>
</reference>